<dbReference type="InterPro" id="IPR002347">
    <property type="entry name" value="SDR_fam"/>
</dbReference>
<accession>A0ABS1I0V4</accession>
<evidence type="ECO:0000256" key="2">
    <source>
        <dbReference type="ARBA" id="ARBA00023002"/>
    </source>
</evidence>
<name>A0ABS1I0V4_9PROT</name>
<dbReference type="PROSITE" id="PS00061">
    <property type="entry name" value="ADH_SHORT"/>
    <property type="match status" value="1"/>
</dbReference>
<protein>
    <submittedName>
        <fullName evidence="5">SDR family NAD(P)-dependent oxidoreductase</fullName>
    </submittedName>
</protein>
<dbReference type="PANTHER" id="PTHR43976">
    <property type="entry name" value="SHORT CHAIN DEHYDROGENASE"/>
    <property type="match status" value="1"/>
</dbReference>
<evidence type="ECO:0000256" key="1">
    <source>
        <dbReference type="ARBA" id="ARBA00006484"/>
    </source>
</evidence>
<dbReference type="PANTHER" id="PTHR43976:SF16">
    <property type="entry name" value="SHORT-CHAIN DEHYDROGENASE_REDUCTASE FAMILY PROTEIN"/>
    <property type="match status" value="1"/>
</dbReference>
<proteinExistence type="inferred from homology"/>
<keyword evidence="4" id="KW-0472">Membrane</keyword>
<sequence>MRRWRRRVLVLEQFEVNVVGMMDETRAVFPHVRANRSRVIVNVSSGAGVFALSMISLYGASKFALEGFSESLSYELSGLGISVKSVEPGGVVSEYLAFMRAGRSAAAGRGCKPSAGPGPPGPRRGEMAKECEMEFPPPWTGSRMASGKLAAAASAPIDFEWQRRVLLG</sequence>
<organism evidence="5 6">
    <name type="scientific">Azospirillum aestuarii</name>
    <dbReference type="NCBI Taxonomy" id="2802052"/>
    <lineage>
        <taxon>Bacteria</taxon>
        <taxon>Pseudomonadati</taxon>
        <taxon>Pseudomonadota</taxon>
        <taxon>Alphaproteobacteria</taxon>
        <taxon>Rhodospirillales</taxon>
        <taxon>Azospirillaceae</taxon>
        <taxon>Azospirillum</taxon>
    </lineage>
</organism>
<dbReference type="EMBL" id="JAEPIV010000008">
    <property type="protein sequence ID" value="MBK4720347.1"/>
    <property type="molecule type" value="Genomic_DNA"/>
</dbReference>
<keyword evidence="6" id="KW-1185">Reference proteome</keyword>
<dbReference type="InterPro" id="IPR051911">
    <property type="entry name" value="SDR_oxidoreductase"/>
</dbReference>
<feature type="region of interest" description="Disordered" evidence="3">
    <location>
        <begin position="107"/>
        <end position="127"/>
    </location>
</feature>
<dbReference type="SUPFAM" id="SSF51735">
    <property type="entry name" value="NAD(P)-binding Rossmann-fold domains"/>
    <property type="match status" value="1"/>
</dbReference>
<dbReference type="InterPro" id="IPR036291">
    <property type="entry name" value="NAD(P)-bd_dom_sf"/>
</dbReference>
<comment type="similarity">
    <text evidence="1">Belongs to the short-chain dehydrogenases/reductases (SDR) family.</text>
</comment>
<evidence type="ECO:0000313" key="5">
    <source>
        <dbReference type="EMBL" id="MBK4720347.1"/>
    </source>
</evidence>
<gene>
    <name evidence="5" type="ORF">JJL56_15870</name>
</gene>
<evidence type="ECO:0000313" key="6">
    <source>
        <dbReference type="Proteomes" id="UP000654452"/>
    </source>
</evidence>
<dbReference type="Pfam" id="PF00106">
    <property type="entry name" value="adh_short"/>
    <property type="match status" value="1"/>
</dbReference>
<keyword evidence="4" id="KW-1133">Transmembrane helix</keyword>
<comment type="caution">
    <text evidence="5">The sequence shown here is derived from an EMBL/GenBank/DDBJ whole genome shotgun (WGS) entry which is preliminary data.</text>
</comment>
<reference evidence="5 6" key="1">
    <citation type="submission" date="2021-01" db="EMBL/GenBank/DDBJ databases">
        <title>Azospirillum sp. YIM DDC1 draft genome.</title>
        <authorList>
            <person name="Wang Y.-X."/>
        </authorList>
    </citation>
    <scope>NUCLEOTIDE SEQUENCE [LARGE SCALE GENOMIC DNA]</scope>
    <source>
        <strain evidence="5 6">YIM DDC1</strain>
    </source>
</reference>
<dbReference type="PRINTS" id="PR00081">
    <property type="entry name" value="GDHRDH"/>
</dbReference>
<evidence type="ECO:0000256" key="4">
    <source>
        <dbReference type="SAM" id="Phobius"/>
    </source>
</evidence>
<evidence type="ECO:0000256" key="3">
    <source>
        <dbReference type="SAM" id="MobiDB-lite"/>
    </source>
</evidence>
<feature type="transmembrane region" description="Helical" evidence="4">
    <location>
        <begin position="39"/>
        <end position="60"/>
    </location>
</feature>
<dbReference type="Proteomes" id="UP000654452">
    <property type="component" value="Unassembled WGS sequence"/>
</dbReference>
<keyword evidence="4" id="KW-0812">Transmembrane</keyword>
<dbReference type="InterPro" id="IPR020904">
    <property type="entry name" value="Sc_DH/Rdtase_CS"/>
</dbReference>
<keyword evidence="2" id="KW-0560">Oxidoreductase</keyword>
<dbReference type="Gene3D" id="3.40.50.720">
    <property type="entry name" value="NAD(P)-binding Rossmann-like Domain"/>
    <property type="match status" value="1"/>
</dbReference>
<dbReference type="RefSeq" id="WP_200485596.1">
    <property type="nucleotide sequence ID" value="NZ_JAEPIV010000008.1"/>
</dbReference>